<feature type="transmembrane region" description="Helical" evidence="1">
    <location>
        <begin position="119"/>
        <end position="137"/>
    </location>
</feature>
<feature type="transmembrane region" description="Helical" evidence="1">
    <location>
        <begin position="569"/>
        <end position="587"/>
    </location>
</feature>
<name>A0A1F7JFA8_9BACT</name>
<evidence type="ECO:0000256" key="1">
    <source>
        <dbReference type="SAM" id="Phobius"/>
    </source>
</evidence>
<evidence type="ECO:0000313" key="3">
    <source>
        <dbReference type="EMBL" id="OGK54294.1"/>
    </source>
</evidence>
<feature type="transmembrane region" description="Helical" evidence="1">
    <location>
        <begin position="227"/>
        <end position="247"/>
    </location>
</feature>
<keyword evidence="1" id="KW-0812">Transmembrane</keyword>
<organism evidence="3 4">
    <name type="scientific">Candidatus Roizmanbacteria bacterium RIFCSPLOWO2_02_FULL_36_11</name>
    <dbReference type="NCBI Taxonomy" id="1802071"/>
    <lineage>
        <taxon>Bacteria</taxon>
        <taxon>Candidatus Roizmaniibacteriota</taxon>
    </lineage>
</organism>
<feature type="transmembrane region" description="Helical" evidence="1">
    <location>
        <begin position="78"/>
        <end position="107"/>
    </location>
</feature>
<accession>A0A1F7JFA8</accession>
<feature type="transmembrane region" description="Helical" evidence="1">
    <location>
        <begin position="9"/>
        <end position="27"/>
    </location>
</feature>
<feature type="transmembrane region" description="Helical" evidence="1">
    <location>
        <begin position="143"/>
        <end position="164"/>
    </location>
</feature>
<dbReference type="EMBL" id="MGAV01000017">
    <property type="protein sequence ID" value="OGK54294.1"/>
    <property type="molecule type" value="Genomic_DNA"/>
</dbReference>
<feature type="transmembrane region" description="Helical" evidence="1">
    <location>
        <begin position="366"/>
        <end position="387"/>
    </location>
</feature>
<evidence type="ECO:0000313" key="4">
    <source>
        <dbReference type="Proteomes" id="UP000177418"/>
    </source>
</evidence>
<feature type="transmembrane region" description="Helical" evidence="1">
    <location>
        <begin position="304"/>
        <end position="321"/>
    </location>
</feature>
<feature type="domain" description="Membrane protein 6-pyruvoyl-tetrahydropterin synthase-related" evidence="2">
    <location>
        <begin position="72"/>
        <end position="453"/>
    </location>
</feature>
<feature type="transmembrane region" description="Helical" evidence="1">
    <location>
        <begin position="407"/>
        <end position="426"/>
    </location>
</feature>
<feature type="transmembrane region" description="Helical" evidence="1">
    <location>
        <begin position="333"/>
        <end position="354"/>
    </location>
</feature>
<dbReference type="AlphaFoldDB" id="A0A1F7JFA8"/>
<dbReference type="Pfam" id="PF10131">
    <property type="entry name" value="PTPS_related"/>
    <property type="match status" value="1"/>
</dbReference>
<dbReference type="InterPro" id="IPR018776">
    <property type="entry name" value="Membrane_prot_PTPS-rel_domain"/>
</dbReference>
<dbReference type="Proteomes" id="UP000177418">
    <property type="component" value="Unassembled WGS sequence"/>
</dbReference>
<gene>
    <name evidence="3" type="ORF">A3H78_01360</name>
</gene>
<keyword evidence="1" id="KW-1133">Transmembrane helix</keyword>
<sequence length="592" mass="68460">MLNKIHRNLITFLLLCIITIPAIVALLNNQHFLTHDDQHIARLYLLVQALLQGNLYPRWVDILGFGFGYPLFNFYPPLIYYLGALFHGLGASYIWSIKLVFILGFIVGAYGVYQLTKRLTCKIAGLLAATLYTYFFYHAVLIYVRGALAEFIAMAILPFVFLNLDRLYRDKTWKNTALFGISLTFLILCHPLIAFPTFIYIVIALIFYASQSVKCSQTNKINQLVNFLIKAIIGILIGLAISSFFWLPSLVERNHTMTDLILTNELASYKIHYINPQQFIYSPWGFGGSAEGLNDGMTFQLGKIHLYLLFSAVVLSLIYLFKKRKKDQHFSHFYFILFMFIFSIFMTLGYSSIIWDNIKYLWYMQFPWRFLTFVGVFISIIGGYCIFFLQGILDQYEGISPSIKKNLAPIIVLIFILSTVLIYQKYFHPDKYVPLTDRQKTSFNEIAWNVSRTSYEFVPKGVKKTKTALNTTIPDIRKNDIPKSVYEIIDGKASSYIKLNLFTEKILLINAETDSTVRINTYYFPGWNAYLNNRKIRIYDNNDYKLITVKVPKGQHQLKVKFENTPVRTIGEFISLIGLIVFLYLLGKKSLN</sequence>
<protein>
    <recommendedName>
        <fullName evidence="2">Membrane protein 6-pyruvoyl-tetrahydropterin synthase-related domain-containing protein</fullName>
    </recommendedName>
</protein>
<comment type="caution">
    <text evidence="3">The sequence shown here is derived from an EMBL/GenBank/DDBJ whole genome shotgun (WGS) entry which is preliminary data.</text>
</comment>
<evidence type="ECO:0000259" key="2">
    <source>
        <dbReference type="Pfam" id="PF10131"/>
    </source>
</evidence>
<proteinExistence type="predicted"/>
<keyword evidence="1" id="KW-0472">Membrane</keyword>
<reference evidence="3 4" key="1">
    <citation type="journal article" date="2016" name="Nat. Commun.">
        <title>Thousands of microbial genomes shed light on interconnected biogeochemical processes in an aquifer system.</title>
        <authorList>
            <person name="Anantharaman K."/>
            <person name="Brown C.T."/>
            <person name="Hug L.A."/>
            <person name="Sharon I."/>
            <person name="Castelle C.J."/>
            <person name="Probst A.J."/>
            <person name="Thomas B.C."/>
            <person name="Singh A."/>
            <person name="Wilkins M.J."/>
            <person name="Karaoz U."/>
            <person name="Brodie E.L."/>
            <person name="Williams K.H."/>
            <person name="Hubbard S.S."/>
            <person name="Banfield J.F."/>
        </authorList>
    </citation>
    <scope>NUCLEOTIDE SEQUENCE [LARGE SCALE GENOMIC DNA]</scope>
</reference>